<name>A0A2N3XRL9_SACSN</name>
<feature type="compositionally biased region" description="Basic residues" evidence="1">
    <location>
        <begin position="26"/>
        <end position="35"/>
    </location>
</feature>
<feature type="region of interest" description="Disordered" evidence="1">
    <location>
        <begin position="24"/>
        <end position="54"/>
    </location>
</feature>
<dbReference type="Proteomes" id="UP000233786">
    <property type="component" value="Unassembled WGS sequence"/>
</dbReference>
<evidence type="ECO:0000313" key="2">
    <source>
        <dbReference type="EMBL" id="PKW13334.1"/>
    </source>
</evidence>
<comment type="caution">
    <text evidence="2">The sequence shown here is derived from an EMBL/GenBank/DDBJ whole genome shotgun (WGS) entry which is preliminary data.</text>
</comment>
<protein>
    <submittedName>
        <fullName evidence="2">Uncharacterized protein</fullName>
    </submittedName>
</protein>
<dbReference type="AlphaFoldDB" id="A0A2N3XRL9"/>
<proteinExistence type="predicted"/>
<gene>
    <name evidence="2" type="ORF">A8926_0854</name>
</gene>
<keyword evidence="3" id="KW-1185">Reference proteome</keyword>
<reference evidence="2" key="1">
    <citation type="submission" date="2017-12" db="EMBL/GenBank/DDBJ databases">
        <title>Sequencing the genomes of 1000 Actinobacteria strains.</title>
        <authorList>
            <person name="Klenk H.-P."/>
        </authorList>
    </citation>
    <scope>NUCLEOTIDE SEQUENCE [LARGE SCALE GENOMIC DNA]</scope>
    <source>
        <strain evidence="2">DSM 44228</strain>
    </source>
</reference>
<evidence type="ECO:0000256" key="1">
    <source>
        <dbReference type="SAM" id="MobiDB-lite"/>
    </source>
</evidence>
<evidence type="ECO:0000313" key="3">
    <source>
        <dbReference type="Proteomes" id="UP000233786"/>
    </source>
</evidence>
<organism evidence="2 3">
    <name type="scientific">Saccharopolyspora spinosa</name>
    <dbReference type="NCBI Taxonomy" id="60894"/>
    <lineage>
        <taxon>Bacteria</taxon>
        <taxon>Bacillati</taxon>
        <taxon>Actinomycetota</taxon>
        <taxon>Actinomycetes</taxon>
        <taxon>Pseudonocardiales</taxon>
        <taxon>Pseudonocardiaceae</taxon>
        <taxon>Saccharopolyspora</taxon>
    </lineage>
</organism>
<dbReference type="EMBL" id="PJNB01000001">
    <property type="protein sequence ID" value="PKW13334.1"/>
    <property type="molecule type" value="Genomic_DNA"/>
</dbReference>
<accession>A0A2N3XRL9</accession>
<sequence>MTGQQLLSPAACCSALPFGEVGATRPTRRQRGRRAHLADPCSRFREGSRTPDMNSTSEYRSYGWWVQNDPNSDHTTLIIGGRISVLRMPAPIAARVHRVLAIHLQAGPALVDGDDWVLFTQPDGRGDLPEDLDEVTAVPTGSRMDLPPLDDPGWITPPRADRPVPSRQVIFSAVRRARAEARPLVTA</sequence>